<dbReference type="Pfam" id="PF00696">
    <property type="entry name" value="AA_kinase"/>
    <property type="match status" value="1"/>
</dbReference>
<dbReference type="PIRSF" id="PIRSF004857">
    <property type="entry name" value="Kin_aa_kin"/>
    <property type="match status" value="1"/>
</dbReference>
<proteinExistence type="predicted"/>
<dbReference type="KEGG" id="rba:RB6210"/>
<evidence type="ECO:0000313" key="2">
    <source>
        <dbReference type="EMBL" id="CAD74666.1"/>
    </source>
</evidence>
<keyword evidence="3" id="KW-1185">Reference proteome</keyword>
<dbReference type="Proteomes" id="UP000001025">
    <property type="component" value="Chromosome"/>
</dbReference>
<gene>
    <name evidence="2" type="ordered locus">RB6210</name>
</gene>
<dbReference type="SUPFAM" id="SSF53633">
    <property type="entry name" value="Carbamate kinase-like"/>
    <property type="match status" value="1"/>
</dbReference>
<dbReference type="PATRIC" id="fig|243090.15.peg.2992"/>
<dbReference type="InterPro" id="IPR011375">
    <property type="entry name" value="MfnE"/>
</dbReference>
<sequence>MAGHRPRGPMKRRVIKLGGSLLTRPHLLDDFYHWHSRQPSADDCLIVGGGQMIDAVRQWDRLRPGDPRTVHWQCVAMLEHSMRHLAAAFHADDRLSPVETLDSEAAWLRYSASLTDSNASAPTSIKFLNPEVVYHSASIAPLPENWSTTTDSIAMWIGLLCDADEVVLLKSCTVSPNDDLRAWIANGVVDPACEVLASLERKLRVEQLPVQATS</sequence>
<dbReference type="InterPro" id="IPR036393">
    <property type="entry name" value="AceGlu_kinase-like_sf"/>
</dbReference>
<dbReference type="InParanoid" id="Q7UQN4"/>
<dbReference type="InterPro" id="IPR001048">
    <property type="entry name" value="Asp/Glu/Uridylate_kinase"/>
</dbReference>
<name>Q7UQN4_RHOBA</name>
<reference evidence="2 3" key="1">
    <citation type="journal article" date="2003" name="Proc. Natl. Acad. Sci. U.S.A.">
        <title>Complete genome sequence of the marine planctomycete Pirellula sp. strain 1.</title>
        <authorList>
            <person name="Gloeckner F.O."/>
            <person name="Kube M."/>
            <person name="Bauer M."/>
            <person name="Teeling H."/>
            <person name="Lombardot T."/>
            <person name="Ludwig W."/>
            <person name="Gade D."/>
            <person name="Beck A."/>
            <person name="Borzym K."/>
            <person name="Heitmann K."/>
            <person name="Rabus R."/>
            <person name="Schlesner H."/>
            <person name="Amann R."/>
            <person name="Reinhardt R."/>
        </authorList>
    </citation>
    <scope>NUCLEOTIDE SEQUENCE [LARGE SCALE GENOMIC DNA]</scope>
    <source>
        <strain evidence="3">DSM 10527 / NCIMB 13988 / SH1</strain>
    </source>
</reference>
<dbReference type="EMBL" id="BX294143">
    <property type="protein sequence ID" value="CAD74666.1"/>
    <property type="molecule type" value="Genomic_DNA"/>
</dbReference>
<feature type="domain" description="Aspartate/glutamate/uridylate kinase" evidence="1">
    <location>
        <begin position="11"/>
        <end position="170"/>
    </location>
</feature>
<dbReference type="Gene3D" id="3.40.1160.10">
    <property type="entry name" value="Acetylglutamate kinase-like"/>
    <property type="match status" value="1"/>
</dbReference>
<accession>Q7UQN4</accession>
<dbReference type="HOGENOM" id="CLU_089197_1_0_0"/>
<dbReference type="eggNOG" id="COG2054">
    <property type="taxonomic scope" value="Bacteria"/>
</dbReference>
<dbReference type="OrthoDB" id="8526978at2"/>
<organism evidence="2 3">
    <name type="scientific">Rhodopirellula baltica (strain DSM 10527 / NCIMB 13988 / SH1)</name>
    <dbReference type="NCBI Taxonomy" id="243090"/>
    <lineage>
        <taxon>Bacteria</taxon>
        <taxon>Pseudomonadati</taxon>
        <taxon>Planctomycetota</taxon>
        <taxon>Planctomycetia</taxon>
        <taxon>Pirellulales</taxon>
        <taxon>Pirellulaceae</taxon>
        <taxon>Rhodopirellula</taxon>
    </lineage>
</organism>
<evidence type="ECO:0000259" key="1">
    <source>
        <dbReference type="Pfam" id="PF00696"/>
    </source>
</evidence>
<dbReference type="AlphaFoldDB" id="Q7UQN4"/>
<dbReference type="EnsemblBacteria" id="CAD74666">
    <property type="protein sequence ID" value="CAD74666"/>
    <property type="gene ID" value="RB6210"/>
</dbReference>
<dbReference type="STRING" id="243090.RB6210"/>
<evidence type="ECO:0000313" key="3">
    <source>
        <dbReference type="Proteomes" id="UP000001025"/>
    </source>
</evidence>
<protein>
    <recommendedName>
        <fullName evidence="1">Aspartate/glutamate/uridylate kinase domain-containing protein</fullName>
    </recommendedName>
</protein>